<dbReference type="GO" id="GO:0016853">
    <property type="term" value="F:isomerase activity"/>
    <property type="evidence" value="ECO:0007669"/>
    <property type="project" value="UniProtKB-KW"/>
</dbReference>
<dbReference type="GO" id="GO:1901135">
    <property type="term" value="P:carbohydrate derivative metabolic process"/>
    <property type="evidence" value="ECO:0007669"/>
    <property type="project" value="InterPro"/>
</dbReference>
<feature type="domain" description="SIS" evidence="1">
    <location>
        <begin position="32"/>
        <end position="194"/>
    </location>
</feature>
<dbReference type="PANTHER" id="PTHR30390:SF6">
    <property type="entry name" value="DNAA INITIATOR-ASSOCIATING PROTEIN DIAA"/>
    <property type="match status" value="1"/>
</dbReference>
<sequence length="205" mass="22405">MYRDYINKYLKEVRLIAEKIDRDSVNKMIEVLADVRKQGGRLFIIGNGGGAAHASHAVSDFRRLAGIEAYTPTDNVDDLTSHANDNGWHTVFAHWLLCSHLNSKDAVLVFSVGGGNAEKNISINIVASLKLAKSVGAKILGVVGLDGGYTKQVADACIMVPVVNAENVTPHTEAFQAVLWHLIVSHPEFRTNEAKWELVRQTTSA</sequence>
<dbReference type="CDD" id="cd05006">
    <property type="entry name" value="SIS_GmhA"/>
    <property type="match status" value="1"/>
</dbReference>
<reference evidence="2 3" key="1">
    <citation type="journal article" date="2016" name="Nat. Commun.">
        <title>Thousands of microbial genomes shed light on interconnected biogeochemical processes in an aquifer system.</title>
        <authorList>
            <person name="Anantharaman K."/>
            <person name="Brown C.T."/>
            <person name="Hug L.A."/>
            <person name="Sharon I."/>
            <person name="Castelle C.J."/>
            <person name="Probst A.J."/>
            <person name="Thomas B.C."/>
            <person name="Singh A."/>
            <person name="Wilkins M.J."/>
            <person name="Karaoz U."/>
            <person name="Brodie E.L."/>
            <person name="Williams K.H."/>
            <person name="Hubbard S.S."/>
            <person name="Banfield J.F."/>
        </authorList>
    </citation>
    <scope>NUCLEOTIDE SEQUENCE [LARGE SCALE GENOMIC DNA]</scope>
</reference>
<dbReference type="PROSITE" id="PS51464">
    <property type="entry name" value="SIS"/>
    <property type="match status" value="1"/>
</dbReference>
<dbReference type="STRING" id="1798650.A2945_00395"/>
<accession>A0A1G2CFY1</accession>
<protein>
    <submittedName>
        <fullName evidence="2">Sugar isomerase</fullName>
    </submittedName>
</protein>
<dbReference type="InterPro" id="IPR050099">
    <property type="entry name" value="SIS_GmhA/DiaA_subfam"/>
</dbReference>
<dbReference type="GO" id="GO:0097367">
    <property type="term" value="F:carbohydrate derivative binding"/>
    <property type="evidence" value="ECO:0007669"/>
    <property type="project" value="InterPro"/>
</dbReference>
<proteinExistence type="predicted"/>
<keyword evidence="2" id="KW-0413">Isomerase</keyword>
<dbReference type="EMBL" id="MHLA01000007">
    <property type="protein sequence ID" value="OGZ00137.1"/>
    <property type="molecule type" value="Genomic_DNA"/>
</dbReference>
<gene>
    <name evidence="2" type="ORF">A2945_00395</name>
</gene>
<dbReference type="Pfam" id="PF13580">
    <property type="entry name" value="SIS_2"/>
    <property type="match status" value="1"/>
</dbReference>
<comment type="caution">
    <text evidence="2">The sequence shown here is derived from an EMBL/GenBank/DDBJ whole genome shotgun (WGS) entry which is preliminary data.</text>
</comment>
<dbReference type="InterPro" id="IPR001347">
    <property type="entry name" value="SIS_dom"/>
</dbReference>
<dbReference type="PANTHER" id="PTHR30390">
    <property type="entry name" value="SEDOHEPTULOSE 7-PHOSPHATE ISOMERASE / DNAA INITIATOR-ASSOCIATING FACTOR FOR REPLICATION INITIATION"/>
    <property type="match status" value="1"/>
</dbReference>
<evidence type="ECO:0000259" key="1">
    <source>
        <dbReference type="PROSITE" id="PS51464"/>
    </source>
</evidence>
<dbReference type="InterPro" id="IPR035461">
    <property type="entry name" value="GmhA/DiaA"/>
</dbReference>
<dbReference type="Proteomes" id="UP000178880">
    <property type="component" value="Unassembled WGS sequence"/>
</dbReference>
<name>A0A1G2CFY1_9BACT</name>
<dbReference type="InterPro" id="IPR046348">
    <property type="entry name" value="SIS_dom_sf"/>
</dbReference>
<organism evidence="2 3">
    <name type="scientific">Candidatus Liptonbacteria bacterium RIFCSPLOWO2_01_FULL_52_25</name>
    <dbReference type="NCBI Taxonomy" id="1798650"/>
    <lineage>
        <taxon>Bacteria</taxon>
        <taxon>Candidatus Liptoniibacteriota</taxon>
    </lineage>
</organism>
<evidence type="ECO:0000313" key="2">
    <source>
        <dbReference type="EMBL" id="OGZ00137.1"/>
    </source>
</evidence>
<dbReference type="Gene3D" id="3.40.50.10490">
    <property type="entry name" value="Glucose-6-phosphate isomerase like protein, domain 1"/>
    <property type="match status" value="1"/>
</dbReference>
<dbReference type="SUPFAM" id="SSF53697">
    <property type="entry name" value="SIS domain"/>
    <property type="match status" value="1"/>
</dbReference>
<evidence type="ECO:0000313" key="3">
    <source>
        <dbReference type="Proteomes" id="UP000178880"/>
    </source>
</evidence>
<dbReference type="AlphaFoldDB" id="A0A1G2CFY1"/>